<evidence type="ECO:0000256" key="2">
    <source>
        <dbReference type="ARBA" id="ARBA00004950"/>
    </source>
</evidence>
<dbReference type="Proteomes" id="UP000244338">
    <property type="component" value="Unassembled WGS sequence"/>
</dbReference>
<dbReference type="Gene3D" id="3.50.50.60">
    <property type="entry name" value="FAD/NAD(P)-binding domain"/>
    <property type="match status" value="2"/>
</dbReference>
<feature type="domain" description="FAD-dependent oxidoreductase 2 FAD-binding" evidence="13">
    <location>
        <begin position="263"/>
        <end position="452"/>
    </location>
</feature>
<dbReference type="InterPro" id="IPR005288">
    <property type="entry name" value="NadB"/>
</dbReference>
<dbReference type="InterPro" id="IPR036188">
    <property type="entry name" value="FAD/NAD-bd_sf"/>
</dbReference>
<dbReference type="UniPathway" id="UPA00253">
    <property type="reaction ID" value="UER00326"/>
</dbReference>
<dbReference type="PANTHER" id="PTHR42716:SF2">
    <property type="entry name" value="L-ASPARTATE OXIDASE, CHLOROPLASTIC"/>
    <property type="match status" value="1"/>
</dbReference>
<dbReference type="AlphaFoldDB" id="A0A2R6Y0N4"/>
<dbReference type="InterPro" id="IPR027477">
    <property type="entry name" value="Succ_DH/fumarate_Rdtase_cat_sf"/>
</dbReference>
<dbReference type="GO" id="GO:0008734">
    <property type="term" value="F:L-aspartate oxidase activity"/>
    <property type="evidence" value="ECO:0007669"/>
    <property type="project" value="UniProtKB-EC"/>
</dbReference>
<evidence type="ECO:0000256" key="5">
    <source>
        <dbReference type="ARBA" id="ARBA00021901"/>
    </source>
</evidence>
<dbReference type="Pfam" id="PF00890">
    <property type="entry name" value="FAD_binding_2"/>
    <property type="match status" value="2"/>
</dbReference>
<evidence type="ECO:0000256" key="3">
    <source>
        <dbReference type="ARBA" id="ARBA00008562"/>
    </source>
</evidence>
<keyword evidence="8" id="KW-0274">FAD</keyword>
<dbReference type="InterPro" id="IPR003953">
    <property type="entry name" value="FAD-dep_OxRdtase_2_FAD-bd"/>
</dbReference>
<comment type="pathway">
    <text evidence="2">Cofactor biosynthesis; NAD(+) biosynthesis; iminoaspartate from L-aspartate (oxidase route): step 1/1.</text>
</comment>
<evidence type="ECO:0000256" key="8">
    <source>
        <dbReference type="ARBA" id="ARBA00022827"/>
    </source>
</evidence>
<dbReference type="PRINTS" id="PR00368">
    <property type="entry name" value="FADPNR"/>
</dbReference>
<evidence type="ECO:0000256" key="6">
    <source>
        <dbReference type="ARBA" id="ARBA00022630"/>
    </source>
</evidence>
<dbReference type="PANTHER" id="PTHR42716">
    <property type="entry name" value="L-ASPARTATE OXIDASE"/>
    <property type="match status" value="1"/>
</dbReference>
<evidence type="ECO:0000256" key="1">
    <source>
        <dbReference type="ARBA" id="ARBA00001974"/>
    </source>
</evidence>
<evidence type="ECO:0000313" key="14">
    <source>
        <dbReference type="EMBL" id="PTQ56230.1"/>
    </source>
</evidence>
<comment type="similarity">
    <text evidence="3">Belongs to the FAD-dependent oxidoreductase 2 family. NadB subfamily.</text>
</comment>
<feature type="domain" description="FAD-dependent oxidoreductase 2 FAD-binding" evidence="13">
    <location>
        <begin position="20"/>
        <end position="194"/>
    </location>
</feature>
<keyword evidence="9" id="KW-0560">Oxidoreductase</keyword>
<accession>A0A2R6Y0N4</accession>
<comment type="cofactor">
    <cofactor evidence="1">
        <name>FAD</name>
        <dbReference type="ChEBI" id="CHEBI:57692"/>
    </cofactor>
</comment>
<dbReference type="SUPFAM" id="SSF56425">
    <property type="entry name" value="Succinate dehydrogenase/fumarate reductase flavoprotein, catalytic domain"/>
    <property type="match status" value="1"/>
</dbReference>
<evidence type="ECO:0000256" key="7">
    <source>
        <dbReference type="ARBA" id="ARBA00022642"/>
    </source>
</evidence>
<feature type="region of interest" description="Disordered" evidence="12">
    <location>
        <begin position="530"/>
        <end position="549"/>
    </location>
</feature>
<dbReference type="EC" id="1.4.3.16" evidence="4"/>
<protein>
    <recommendedName>
        <fullName evidence="5">L-aspartate oxidase</fullName>
        <ecNumber evidence="4">1.4.3.16</ecNumber>
    </recommendedName>
    <alternativeName>
        <fullName evidence="10">Quinolinate synthase B</fullName>
    </alternativeName>
</protein>
<dbReference type="GO" id="GO:0033765">
    <property type="term" value="F:steroid dehydrogenase activity, acting on the CH-CH group of donors"/>
    <property type="evidence" value="ECO:0007669"/>
    <property type="project" value="UniProtKB-ARBA"/>
</dbReference>
<dbReference type="EMBL" id="PEBX01000038">
    <property type="protein sequence ID" value="PTQ56230.1"/>
    <property type="molecule type" value="Genomic_DNA"/>
</dbReference>
<proteinExistence type="inferred from homology"/>
<organism evidence="14 15">
    <name type="scientific">Candidatus Carbonibacillus altaicus</name>
    <dbReference type="NCBI Taxonomy" id="2163959"/>
    <lineage>
        <taxon>Bacteria</taxon>
        <taxon>Bacillati</taxon>
        <taxon>Bacillota</taxon>
        <taxon>Bacilli</taxon>
        <taxon>Bacillales</taxon>
        <taxon>Candidatus Carbonibacillus</taxon>
    </lineage>
</organism>
<dbReference type="SUPFAM" id="SSF51905">
    <property type="entry name" value="FAD/NAD(P)-binding domain"/>
    <property type="match status" value="1"/>
</dbReference>
<feature type="region of interest" description="Disordered" evidence="12">
    <location>
        <begin position="202"/>
        <end position="249"/>
    </location>
</feature>
<gene>
    <name evidence="14" type="ORF">BSOLF_0570</name>
</gene>
<evidence type="ECO:0000256" key="4">
    <source>
        <dbReference type="ARBA" id="ARBA00012173"/>
    </source>
</evidence>
<evidence type="ECO:0000256" key="11">
    <source>
        <dbReference type="ARBA" id="ARBA00048305"/>
    </source>
</evidence>
<reference evidence="15" key="1">
    <citation type="journal article" date="2018" name="Sci. Rep.">
        <title>Lignite coal burning seam in the remote Altai Mountains harbors a hydrogen-driven thermophilic microbial community.</title>
        <authorList>
            <person name="Kadnikov V.V."/>
            <person name="Mardanov A.V."/>
            <person name="Ivasenko D.A."/>
            <person name="Antsiferov D.V."/>
            <person name="Beletsky A.V."/>
            <person name="Karnachuk O.V."/>
            <person name="Ravin N.V."/>
        </authorList>
    </citation>
    <scope>NUCLEOTIDE SEQUENCE [LARGE SCALE GENOMIC DNA]</scope>
</reference>
<dbReference type="Gene3D" id="3.90.700.10">
    <property type="entry name" value="Succinate dehydrogenase/fumarate reductase flavoprotein, catalytic domain"/>
    <property type="match status" value="1"/>
</dbReference>
<feature type="compositionally biased region" description="Polar residues" evidence="12">
    <location>
        <begin position="215"/>
        <end position="249"/>
    </location>
</feature>
<evidence type="ECO:0000313" key="15">
    <source>
        <dbReference type="Proteomes" id="UP000244338"/>
    </source>
</evidence>
<evidence type="ECO:0000256" key="12">
    <source>
        <dbReference type="SAM" id="MobiDB-lite"/>
    </source>
</evidence>
<comment type="catalytic activity">
    <reaction evidence="11">
        <text>L-aspartate + O2 = iminosuccinate + H2O2</text>
        <dbReference type="Rhea" id="RHEA:25876"/>
        <dbReference type="ChEBI" id="CHEBI:15379"/>
        <dbReference type="ChEBI" id="CHEBI:16240"/>
        <dbReference type="ChEBI" id="CHEBI:29991"/>
        <dbReference type="ChEBI" id="CHEBI:77875"/>
        <dbReference type="EC" id="1.4.3.16"/>
    </reaction>
    <physiologicalReaction direction="left-to-right" evidence="11">
        <dbReference type="Rhea" id="RHEA:25877"/>
    </physiologicalReaction>
</comment>
<feature type="compositionally biased region" description="Basic and acidic residues" evidence="12">
    <location>
        <begin position="202"/>
        <end position="214"/>
    </location>
</feature>
<dbReference type="GO" id="GO:0034628">
    <property type="term" value="P:'de novo' NAD+ biosynthetic process from L-aspartate"/>
    <property type="evidence" value="ECO:0007669"/>
    <property type="project" value="TreeGrafter"/>
</dbReference>
<evidence type="ECO:0000256" key="9">
    <source>
        <dbReference type="ARBA" id="ARBA00023002"/>
    </source>
</evidence>
<keyword evidence="7" id="KW-0662">Pyridine nucleotide biosynthesis</keyword>
<comment type="caution">
    <text evidence="14">The sequence shown here is derived from an EMBL/GenBank/DDBJ whole genome shotgun (WGS) entry which is preliminary data.</text>
</comment>
<name>A0A2R6Y0N4_9BACL</name>
<evidence type="ECO:0000256" key="10">
    <source>
        <dbReference type="ARBA" id="ARBA00030386"/>
    </source>
</evidence>
<keyword evidence="6" id="KW-0285">Flavoprotein</keyword>
<evidence type="ECO:0000259" key="13">
    <source>
        <dbReference type="Pfam" id="PF00890"/>
    </source>
</evidence>
<sequence length="610" mass="66883">MQTDFLNDDRNIHPNRLSVDVLIVGSGLAGVLTALALDEHSNRYDVPPPNILLISKGRVTETNSYRAQGGISAALGPNDAPKLHARDTFYAGGKKGLLEAIHALTEKAPSLIRFLETTGIVFDRDRHGNVSLHLEGGHSRRRIVHAGGAETGKKIMQTLIHQVKQRKHTTFWEQALTLKLYAHPARMGALIARLDTPMHDAPSDWRGSAWHESETVPSSPHRPNSSTGSFGQAPSIVQTHPSKSHQIPNGKSLLRPSIWMVSTKVIVLASGGIGGLFPFTTNETLLTGDGFALAAELGTMLSDLDLVQYHPTALLTEERPLILLSEALRGEGARLVTDTGEPFHMTVGDDLAPRHQVTEAIFKTRARGKSVLLDARSIPHFKEHFPALYRILTERGLNPAEDLLPVIPAQHSIMGGIAANLSGETSLPRLFAIGEVACTGVHGINRLASNGLLEAGVMAMQAKDALFPYLQQKDDPKAETIIFVMAQETLSLLTEKEKADLVKPRINWLPDHTLLKIIFQHTAQHLTPLSPSERPIAISSDPPEDNRSSLEEALHTLTSLLAHTPRLSPEWLALKTTVLMLEHRLSRIHRLHPNQSLSCESIDTMHEPLR</sequence>